<evidence type="ECO:0000313" key="1">
    <source>
        <dbReference type="EMBL" id="KAJ9609668.1"/>
    </source>
</evidence>
<sequence>MASGITTDTKPKLPAHLMYNVAEQLIWLSTDPSWKGWGVGSMEDFRTALPAWRLTCKDFAQMGIVKAALFKSLDLSAEAWNVDLIKNTELTFLLPYVRKVVLRPSPYNLDLDFEDYKDLRSISNDAPSTHIEMATEYKSCRRRARRDKDLIFSGELERVWTRLFGQLQSPSGFVIDSLIGDHPLLPDSLPNSSSGDYDDYEDDRAILRSSSLTNYNDFFHAIVRCVATSKTKIKAVEVDCEMAHFFSGWKRDAWKELHLDSLQALRLHPCKFSVPEEHQEERDDSLAEILDHFLAKCPATLESFFCEGNVIDPAPSMPLLKKYGIQNLRSIELCGLAIQVPDFSMDIAESPHLREIRLRFCCPVSDDDAEWKPLLDAIHHHSNVRRLEFEGVWNRNIYNLSFDFNLDPLLTVEGHLAAYKASRHHNRGNLDLLLYLAKKGPWSEKLQGLYG</sequence>
<comment type="caution">
    <text evidence="1">The sequence shown here is derived from an EMBL/GenBank/DDBJ whole genome shotgun (WGS) entry which is preliminary data.</text>
</comment>
<reference evidence="1" key="1">
    <citation type="submission" date="2022-10" db="EMBL/GenBank/DDBJ databases">
        <title>Culturing micro-colonial fungi from biological soil crusts in the Mojave desert and describing Neophaeococcomyces mojavensis, and introducing the new genera and species Taxawa tesnikishii.</title>
        <authorList>
            <person name="Kurbessoian T."/>
            <person name="Stajich J.E."/>
        </authorList>
    </citation>
    <scope>NUCLEOTIDE SEQUENCE</scope>
    <source>
        <strain evidence="1">TK_41</strain>
    </source>
</reference>
<dbReference type="SUPFAM" id="SSF52047">
    <property type="entry name" value="RNI-like"/>
    <property type="match status" value="1"/>
</dbReference>
<proteinExistence type="predicted"/>
<name>A0AA38XA74_9EURO</name>
<accession>A0AA38XA74</accession>
<dbReference type="EMBL" id="JAPDRK010000008">
    <property type="protein sequence ID" value="KAJ9609668.1"/>
    <property type="molecule type" value="Genomic_DNA"/>
</dbReference>
<evidence type="ECO:0000313" key="2">
    <source>
        <dbReference type="Proteomes" id="UP001172673"/>
    </source>
</evidence>
<gene>
    <name evidence="1" type="ORF">H2200_005996</name>
</gene>
<protein>
    <submittedName>
        <fullName evidence="1">Uncharacterized protein</fullName>
    </submittedName>
</protein>
<dbReference type="Proteomes" id="UP001172673">
    <property type="component" value="Unassembled WGS sequence"/>
</dbReference>
<organism evidence="1 2">
    <name type="scientific">Cladophialophora chaetospira</name>
    <dbReference type="NCBI Taxonomy" id="386627"/>
    <lineage>
        <taxon>Eukaryota</taxon>
        <taxon>Fungi</taxon>
        <taxon>Dikarya</taxon>
        <taxon>Ascomycota</taxon>
        <taxon>Pezizomycotina</taxon>
        <taxon>Eurotiomycetes</taxon>
        <taxon>Chaetothyriomycetidae</taxon>
        <taxon>Chaetothyriales</taxon>
        <taxon>Herpotrichiellaceae</taxon>
        <taxon>Cladophialophora</taxon>
    </lineage>
</organism>
<keyword evidence="2" id="KW-1185">Reference proteome</keyword>
<dbReference type="AlphaFoldDB" id="A0AA38XA74"/>